<dbReference type="OrthoDB" id="9800872at2"/>
<dbReference type="PANTHER" id="PTHR43031">
    <property type="entry name" value="FAD-DEPENDENT OXIDOREDUCTASE"/>
    <property type="match status" value="1"/>
</dbReference>
<dbReference type="EMBL" id="NSKE01000003">
    <property type="protein sequence ID" value="PAU95002.1"/>
    <property type="molecule type" value="Genomic_DNA"/>
</dbReference>
<dbReference type="PROSITE" id="PS50206">
    <property type="entry name" value="RHODANESE_3"/>
    <property type="match status" value="1"/>
</dbReference>
<dbReference type="CDD" id="cd00158">
    <property type="entry name" value="RHOD"/>
    <property type="match status" value="1"/>
</dbReference>
<sequence length="110" mass="12300">MQRISATHLHDRMTSENRPVLINALSEEAFEAKRIPGSINITEHNLECATNVIPDKDQDIVVYCANADCDASPKLAEKLTEMGYNNVWDFEEGLAGWRSEGYRLTGTDVS</sequence>
<dbReference type="SMART" id="SM00450">
    <property type="entry name" value="RHOD"/>
    <property type="match status" value="1"/>
</dbReference>
<feature type="domain" description="Rhodanese" evidence="1">
    <location>
        <begin position="15"/>
        <end position="106"/>
    </location>
</feature>
<dbReference type="PANTHER" id="PTHR43031:SF1">
    <property type="entry name" value="PYRIDINE NUCLEOTIDE-DISULPHIDE OXIDOREDUCTASE"/>
    <property type="match status" value="1"/>
</dbReference>
<dbReference type="Gene3D" id="3.40.250.10">
    <property type="entry name" value="Rhodanese-like domain"/>
    <property type="match status" value="1"/>
</dbReference>
<dbReference type="Pfam" id="PF00581">
    <property type="entry name" value="Rhodanese"/>
    <property type="match status" value="1"/>
</dbReference>
<evidence type="ECO:0000313" key="2">
    <source>
        <dbReference type="EMBL" id="PAU95002.1"/>
    </source>
</evidence>
<keyword evidence="3" id="KW-1185">Reference proteome</keyword>
<proteinExistence type="predicted"/>
<dbReference type="InterPro" id="IPR050229">
    <property type="entry name" value="GlpE_sulfurtransferase"/>
</dbReference>
<dbReference type="InterPro" id="IPR001763">
    <property type="entry name" value="Rhodanese-like_dom"/>
</dbReference>
<comment type="caution">
    <text evidence="2">The sequence shown here is derived from an EMBL/GenBank/DDBJ whole genome shotgun (WGS) entry which is preliminary data.</text>
</comment>
<evidence type="ECO:0000259" key="1">
    <source>
        <dbReference type="PROSITE" id="PS50206"/>
    </source>
</evidence>
<protein>
    <submittedName>
        <fullName evidence="2">Rhodanese-like domain-containing protein</fullName>
    </submittedName>
</protein>
<dbReference type="Proteomes" id="UP000218831">
    <property type="component" value="Unassembled WGS sequence"/>
</dbReference>
<reference evidence="2 3" key="1">
    <citation type="submission" date="2017-08" db="EMBL/GenBank/DDBJ databases">
        <title>Aliifodinibius alkalisoli sp. nov., isolated from saline alkaline soil.</title>
        <authorList>
            <person name="Liu D."/>
            <person name="Zhang G."/>
        </authorList>
    </citation>
    <scope>NUCLEOTIDE SEQUENCE [LARGE SCALE GENOMIC DNA]</scope>
    <source>
        <strain evidence="2 3">WN023</strain>
    </source>
</reference>
<accession>A0A2A2GE06</accession>
<dbReference type="AlphaFoldDB" id="A0A2A2GE06"/>
<evidence type="ECO:0000313" key="3">
    <source>
        <dbReference type="Proteomes" id="UP000218831"/>
    </source>
</evidence>
<name>A0A2A2GE06_9BACT</name>
<dbReference type="SUPFAM" id="SSF52821">
    <property type="entry name" value="Rhodanese/Cell cycle control phosphatase"/>
    <property type="match status" value="1"/>
</dbReference>
<dbReference type="InterPro" id="IPR036873">
    <property type="entry name" value="Rhodanese-like_dom_sf"/>
</dbReference>
<organism evidence="2 3">
    <name type="scientific">Fodinibius salipaludis</name>
    <dbReference type="NCBI Taxonomy" id="2032627"/>
    <lineage>
        <taxon>Bacteria</taxon>
        <taxon>Pseudomonadati</taxon>
        <taxon>Balneolota</taxon>
        <taxon>Balneolia</taxon>
        <taxon>Balneolales</taxon>
        <taxon>Balneolaceae</taxon>
        <taxon>Fodinibius</taxon>
    </lineage>
</organism>
<gene>
    <name evidence="2" type="ORF">CK503_04485</name>
</gene>